<gene>
    <name evidence="2" type="ORF">KTC_35750</name>
</gene>
<dbReference type="EMBL" id="AP019376">
    <property type="protein sequence ID" value="BBH88824.1"/>
    <property type="molecule type" value="Genomic_DNA"/>
</dbReference>
<dbReference type="InterPro" id="IPR008030">
    <property type="entry name" value="NmrA-like"/>
</dbReference>
<feature type="domain" description="NmrA-like" evidence="1">
    <location>
        <begin position="2"/>
        <end position="238"/>
    </location>
</feature>
<organism evidence="2">
    <name type="scientific">Thermosporothrix sp. COM3</name>
    <dbReference type="NCBI Taxonomy" id="2490863"/>
    <lineage>
        <taxon>Bacteria</taxon>
        <taxon>Bacillati</taxon>
        <taxon>Chloroflexota</taxon>
        <taxon>Ktedonobacteria</taxon>
        <taxon>Ktedonobacterales</taxon>
        <taxon>Thermosporotrichaceae</taxon>
        <taxon>Thermosporothrix</taxon>
    </lineage>
</organism>
<dbReference type="InterPro" id="IPR051604">
    <property type="entry name" value="Ergot_Alk_Oxidoreductase"/>
</dbReference>
<proteinExistence type="predicted"/>
<sequence>MSSILITGATGTIGSLVIHYLMQTGVPFRFATRHVPREDSRAVYLDYTKPETAAQALAGIEKVLLIRPPELADTQTFLLPFVQTAKQQGVQHIVFLSAMGVEHVPFAPPARVEQYIRDEGIACTALRPSFFMQNLLTEHLDEIRKDNTLFIPAGTSRTSLIDARDIAQIAVLSLLNDQHRDQAYTLTGGEALNYIEVAQIMSEELGRTITYANPSEEEFRAHLEAKGMPTPYIENTLAVYGIARAGVTAGVTSDVEKLLGRAPYTIRDFIRAYREQF</sequence>
<reference evidence="2" key="1">
    <citation type="submission" date="2018-12" db="EMBL/GenBank/DDBJ databases">
        <title>Novel natural products biosynthetic potential of the class Ktedonobacteria.</title>
        <authorList>
            <person name="Zheng Y."/>
            <person name="Saitou A."/>
            <person name="Wang C.M."/>
            <person name="Toyoda A."/>
            <person name="Minakuchi Y."/>
            <person name="Sekiguchi Y."/>
            <person name="Ueda K."/>
            <person name="Takano H."/>
            <person name="Sakai Y."/>
            <person name="Yokota A."/>
            <person name="Yabe S."/>
        </authorList>
    </citation>
    <scope>NUCLEOTIDE SEQUENCE</scope>
    <source>
        <strain evidence="2">COM3</strain>
    </source>
</reference>
<dbReference type="Pfam" id="PF05368">
    <property type="entry name" value="NmrA"/>
    <property type="match status" value="1"/>
</dbReference>
<dbReference type="InterPro" id="IPR036291">
    <property type="entry name" value="NAD(P)-bd_dom_sf"/>
</dbReference>
<protein>
    <submittedName>
        <fullName evidence="2">NmrA family transcriptional regulator</fullName>
    </submittedName>
</protein>
<dbReference type="SUPFAM" id="SSF51735">
    <property type="entry name" value="NAD(P)-binding Rossmann-fold domains"/>
    <property type="match status" value="1"/>
</dbReference>
<dbReference type="AlphaFoldDB" id="A0A455SUK0"/>
<dbReference type="CDD" id="cd05269">
    <property type="entry name" value="TMR_SDR_a"/>
    <property type="match status" value="1"/>
</dbReference>
<evidence type="ECO:0000259" key="1">
    <source>
        <dbReference type="Pfam" id="PF05368"/>
    </source>
</evidence>
<dbReference type="Gene3D" id="3.40.50.720">
    <property type="entry name" value="NAD(P)-binding Rossmann-like Domain"/>
    <property type="match status" value="1"/>
</dbReference>
<dbReference type="PANTHER" id="PTHR43162:SF1">
    <property type="entry name" value="PRESTALK A DIFFERENTIATION PROTEIN A"/>
    <property type="match status" value="1"/>
</dbReference>
<dbReference type="PANTHER" id="PTHR43162">
    <property type="match status" value="1"/>
</dbReference>
<accession>A0A455SUK0</accession>
<evidence type="ECO:0000313" key="2">
    <source>
        <dbReference type="EMBL" id="BBH88824.1"/>
    </source>
</evidence>
<dbReference type="Gene3D" id="3.90.25.10">
    <property type="entry name" value="UDP-galactose 4-epimerase, domain 1"/>
    <property type="match status" value="1"/>
</dbReference>
<name>A0A455SUK0_9CHLR</name>